<accession>A0A815J7T4</accession>
<dbReference type="EMBL" id="CAJNOQ010016093">
    <property type="protein sequence ID" value="CAF1374401.1"/>
    <property type="molecule type" value="Genomic_DNA"/>
</dbReference>
<gene>
    <name evidence="2" type="ORF">GPM918_LOCUS32015</name>
    <name evidence="3" type="ORF">SRO942_LOCUS32671</name>
</gene>
<evidence type="ECO:0008006" key="5">
    <source>
        <dbReference type="Google" id="ProtNLM"/>
    </source>
</evidence>
<feature type="compositionally biased region" description="Polar residues" evidence="1">
    <location>
        <begin position="166"/>
        <end position="176"/>
    </location>
</feature>
<feature type="region of interest" description="Disordered" evidence="1">
    <location>
        <begin position="166"/>
        <end position="192"/>
    </location>
</feature>
<comment type="caution">
    <text evidence="2">The sequence shown here is derived from an EMBL/GenBank/DDBJ whole genome shotgun (WGS) entry which is preliminary data.</text>
</comment>
<dbReference type="EMBL" id="CAJOBC010077529">
    <property type="protein sequence ID" value="CAF4263548.1"/>
    <property type="molecule type" value="Genomic_DNA"/>
</dbReference>
<evidence type="ECO:0000313" key="4">
    <source>
        <dbReference type="Proteomes" id="UP000663829"/>
    </source>
</evidence>
<organism evidence="2 4">
    <name type="scientific">Didymodactylos carnosus</name>
    <dbReference type="NCBI Taxonomy" id="1234261"/>
    <lineage>
        <taxon>Eukaryota</taxon>
        <taxon>Metazoa</taxon>
        <taxon>Spiralia</taxon>
        <taxon>Gnathifera</taxon>
        <taxon>Rotifera</taxon>
        <taxon>Eurotatoria</taxon>
        <taxon>Bdelloidea</taxon>
        <taxon>Philodinida</taxon>
        <taxon>Philodinidae</taxon>
        <taxon>Didymodactylos</taxon>
    </lineage>
</organism>
<proteinExistence type="predicted"/>
<reference evidence="2" key="1">
    <citation type="submission" date="2021-02" db="EMBL/GenBank/DDBJ databases">
        <authorList>
            <person name="Nowell W R."/>
        </authorList>
    </citation>
    <scope>NUCLEOTIDE SEQUENCE</scope>
</reference>
<sequence length="192" mass="21527">MRKSEDMMHTVTTFCIVLVIFANYNTLADKQICTTSPYSKHLVEKGCRRYVKNYDITGVATTVNLKFTSKQNECDCMLKCLESYKTCASWVWKTVFVAPKMHSYSCTLYSTFNLPPNVNIGYNTTSSKNIKLLEDNPQTGGLVPHCDEFGATSDQQCEKLSRCEQASLTPDSTMETTPPAEQPRVLDGESAD</sequence>
<evidence type="ECO:0000313" key="2">
    <source>
        <dbReference type="EMBL" id="CAF1374401.1"/>
    </source>
</evidence>
<dbReference type="Proteomes" id="UP000681722">
    <property type="component" value="Unassembled WGS sequence"/>
</dbReference>
<evidence type="ECO:0000313" key="3">
    <source>
        <dbReference type="EMBL" id="CAF4263548.1"/>
    </source>
</evidence>
<name>A0A815J7T4_9BILA</name>
<dbReference type="Proteomes" id="UP000663829">
    <property type="component" value="Unassembled WGS sequence"/>
</dbReference>
<dbReference type="OrthoDB" id="3899536at2759"/>
<keyword evidence="4" id="KW-1185">Reference proteome</keyword>
<dbReference type="AlphaFoldDB" id="A0A815J7T4"/>
<protein>
    <recommendedName>
        <fullName evidence="5">Apple domain-containing protein</fullName>
    </recommendedName>
</protein>
<evidence type="ECO:0000256" key="1">
    <source>
        <dbReference type="SAM" id="MobiDB-lite"/>
    </source>
</evidence>